<organism evidence="2 3">
    <name type="scientific">Geobacter argillaceus</name>
    <dbReference type="NCBI Taxonomy" id="345631"/>
    <lineage>
        <taxon>Bacteria</taxon>
        <taxon>Pseudomonadati</taxon>
        <taxon>Thermodesulfobacteriota</taxon>
        <taxon>Desulfuromonadia</taxon>
        <taxon>Geobacterales</taxon>
        <taxon>Geobacteraceae</taxon>
        <taxon>Geobacter</taxon>
    </lineage>
</organism>
<dbReference type="OrthoDB" id="5396826at2"/>
<dbReference type="EMBL" id="VLLN01000026">
    <property type="protein sequence ID" value="TWJ16557.1"/>
    <property type="molecule type" value="Genomic_DNA"/>
</dbReference>
<dbReference type="AlphaFoldDB" id="A0A562VFJ8"/>
<evidence type="ECO:0000256" key="1">
    <source>
        <dbReference type="SAM" id="SignalP"/>
    </source>
</evidence>
<protein>
    <submittedName>
        <fullName evidence="2">Uncharacterized protein</fullName>
    </submittedName>
</protein>
<sequence>MKKIWALIIVSGLIAMAGPVSAVEQNDTNEKELCILYARDCADKLFNLQEKIRHMQNELAKGATVYRADEIKKLKEKLKEAEDMMYALMPNSSSPKETK</sequence>
<gene>
    <name evidence="2" type="ORF">JN12_03312</name>
</gene>
<proteinExistence type="predicted"/>
<feature type="signal peptide" evidence="1">
    <location>
        <begin position="1"/>
        <end position="22"/>
    </location>
</feature>
<keyword evidence="1" id="KW-0732">Signal</keyword>
<keyword evidence="3" id="KW-1185">Reference proteome</keyword>
<feature type="chain" id="PRO_5022114226" evidence="1">
    <location>
        <begin position="23"/>
        <end position="99"/>
    </location>
</feature>
<dbReference type="Proteomes" id="UP000319449">
    <property type="component" value="Unassembled WGS sequence"/>
</dbReference>
<reference evidence="2 3" key="1">
    <citation type="submission" date="2019-07" db="EMBL/GenBank/DDBJ databases">
        <title>Genomic Encyclopedia of Archaeal and Bacterial Type Strains, Phase II (KMG-II): from individual species to whole genera.</title>
        <authorList>
            <person name="Goeker M."/>
        </authorList>
    </citation>
    <scope>NUCLEOTIDE SEQUENCE [LARGE SCALE GENOMIC DNA]</scope>
    <source>
        <strain evidence="2 3">ATCC BAA-1139</strain>
    </source>
</reference>
<evidence type="ECO:0000313" key="2">
    <source>
        <dbReference type="EMBL" id="TWJ16557.1"/>
    </source>
</evidence>
<dbReference type="RefSeq" id="WP_145024804.1">
    <property type="nucleotide sequence ID" value="NZ_VLLN01000026.1"/>
</dbReference>
<name>A0A562VFJ8_9BACT</name>
<evidence type="ECO:0000313" key="3">
    <source>
        <dbReference type="Proteomes" id="UP000319449"/>
    </source>
</evidence>
<comment type="caution">
    <text evidence="2">The sequence shown here is derived from an EMBL/GenBank/DDBJ whole genome shotgun (WGS) entry which is preliminary data.</text>
</comment>
<accession>A0A562VFJ8</accession>